<dbReference type="CDD" id="cd09020">
    <property type="entry name" value="D-hex-6-P-epi_like"/>
    <property type="match status" value="1"/>
</dbReference>
<evidence type="ECO:0000256" key="2">
    <source>
        <dbReference type="ARBA" id="ARBA00005866"/>
    </source>
</evidence>
<evidence type="ECO:0000256" key="4">
    <source>
        <dbReference type="PIRNR" id="PIRNR016020"/>
    </source>
</evidence>
<dbReference type="InterPro" id="IPR025532">
    <property type="entry name" value="G6P_1-epimerase"/>
</dbReference>
<dbReference type="InterPro" id="IPR011013">
    <property type="entry name" value="Gal_mutarotase_sf_dom"/>
</dbReference>
<dbReference type="Pfam" id="PF01263">
    <property type="entry name" value="Aldose_epim"/>
    <property type="match status" value="1"/>
</dbReference>
<comment type="caution">
    <text evidence="5">The sequence shown here is derived from an EMBL/GenBank/DDBJ whole genome shotgun (WGS) entry which is preliminary data.</text>
</comment>
<dbReference type="InterPro" id="IPR014718">
    <property type="entry name" value="GH-type_carb-bd"/>
</dbReference>
<organism evidence="5 6">
    <name type="scientific">Psychromonas aquatilis</name>
    <dbReference type="NCBI Taxonomy" id="2005072"/>
    <lineage>
        <taxon>Bacteria</taxon>
        <taxon>Pseudomonadati</taxon>
        <taxon>Pseudomonadota</taxon>
        <taxon>Gammaproteobacteria</taxon>
        <taxon>Alteromonadales</taxon>
        <taxon>Psychromonadaceae</taxon>
        <taxon>Psychromonas</taxon>
    </lineage>
</organism>
<comment type="similarity">
    <text evidence="2 4">Belongs to the glucose-6-phosphate 1-epimerase family.</text>
</comment>
<dbReference type="PANTHER" id="PTHR11122:SF13">
    <property type="entry name" value="GLUCOSE-6-PHOSPHATE 1-EPIMERASE"/>
    <property type="match status" value="1"/>
</dbReference>
<keyword evidence="3 4" id="KW-0413">Isomerase</keyword>
<dbReference type="InterPro" id="IPR008183">
    <property type="entry name" value="Aldose_1/G6P_1-epimerase"/>
</dbReference>
<evidence type="ECO:0000256" key="3">
    <source>
        <dbReference type="ARBA" id="ARBA00023235"/>
    </source>
</evidence>
<proteinExistence type="inferred from homology"/>
<dbReference type="RefSeq" id="WP_341597460.1">
    <property type="nucleotide sequence ID" value="NZ_JBAKAZ010000022.1"/>
</dbReference>
<protein>
    <recommendedName>
        <fullName evidence="4">Putative glucose-6-phosphate 1-epimerase</fullName>
        <ecNumber evidence="4">5.1.3.15</ecNumber>
    </recommendedName>
</protein>
<reference evidence="5 6" key="1">
    <citation type="submission" date="2024-02" db="EMBL/GenBank/DDBJ databases">
        <title>Bacteria isolated from the canopy kelp, Nereocystis luetkeana.</title>
        <authorList>
            <person name="Pfister C.A."/>
            <person name="Younker I.T."/>
            <person name="Light S.H."/>
        </authorList>
    </citation>
    <scope>NUCLEOTIDE SEQUENCE [LARGE SCALE GENOMIC DNA]</scope>
    <source>
        <strain evidence="5 6">TI.1.05</strain>
    </source>
</reference>
<comment type="catalytic activity">
    <reaction evidence="1">
        <text>alpha-D-glucose 6-phosphate = beta-D-glucose 6-phosphate</text>
        <dbReference type="Rhea" id="RHEA:16249"/>
        <dbReference type="ChEBI" id="CHEBI:58225"/>
        <dbReference type="ChEBI" id="CHEBI:58247"/>
        <dbReference type="EC" id="5.1.3.15"/>
    </reaction>
</comment>
<name>A0ABU9GQ83_9GAMM</name>
<dbReference type="EC" id="5.1.3.15" evidence="4"/>
<sequence>MIAHLGLTTIKQISSNLSIQVNQDNFEFLVINHPKFDAAFALHGAHLVHFQIKGQAPLIYTSSNAIYSADKAIRGGVPICWPWFGSTVETKQKNLPSHGFARTSKWQLNDTSENEQGVDIEFLFASNSETKSVWNNDFQVTLKAQLTDQIKLTLVTKNTGDQGFTYRGALHSYLHIGDIKQFAVNGLASTYSDSLDHGVIKNTQQPAYPSGPIDAIFAVNEGDIVLEDKANQRNITIRNQGNDSVVVWNPWEEGAKAFVDMPDDGYKTMFCVESAITAKQGVYVAPNQQHCLQTVIK</sequence>
<dbReference type="PIRSF" id="PIRSF016020">
    <property type="entry name" value="PHexose_mutarotase"/>
    <property type="match status" value="1"/>
</dbReference>
<dbReference type="PANTHER" id="PTHR11122">
    <property type="entry name" value="APOSPORY-ASSOCIATED PROTEIN C-RELATED"/>
    <property type="match status" value="1"/>
</dbReference>
<evidence type="ECO:0000313" key="6">
    <source>
        <dbReference type="Proteomes" id="UP001369082"/>
    </source>
</evidence>
<dbReference type="SUPFAM" id="SSF74650">
    <property type="entry name" value="Galactose mutarotase-like"/>
    <property type="match status" value="1"/>
</dbReference>
<gene>
    <name evidence="5" type="ORF">V6256_07505</name>
</gene>
<keyword evidence="6" id="KW-1185">Reference proteome</keyword>
<evidence type="ECO:0000256" key="1">
    <source>
        <dbReference type="ARBA" id="ARBA00001096"/>
    </source>
</evidence>
<dbReference type="EMBL" id="JBAKAZ010000022">
    <property type="protein sequence ID" value="MEL0629451.1"/>
    <property type="molecule type" value="Genomic_DNA"/>
</dbReference>
<dbReference type="Gene3D" id="2.70.98.10">
    <property type="match status" value="1"/>
</dbReference>
<evidence type="ECO:0000313" key="5">
    <source>
        <dbReference type="EMBL" id="MEL0629451.1"/>
    </source>
</evidence>
<dbReference type="Proteomes" id="UP001369082">
    <property type="component" value="Unassembled WGS sequence"/>
</dbReference>
<accession>A0ABU9GQ83</accession>